<sequence length="110" mass="13357">MELKDIIETYIDSNTSAPYLLALPSDFFKCSGLKLLKRRVYVASWSFSRWFFKKNYDKCVQYGDAFLFAKEYEEIYRYLWEGVQLVIFVHNNRKYAEQFSRKYKINTKKD</sequence>
<comment type="caution">
    <text evidence="1">The sequence shown here is derived from an EMBL/GenBank/DDBJ whole genome shotgun (WGS) entry which is preliminary data.</text>
</comment>
<proteinExistence type="predicted"/>
<organism evidence="1 2">
    <name type="scientific">Geobacillus thermopakistaniensis (strain MAS1)</name>
    <dbReference type="NCBI Taxonomy" id="1408282"/>
    <lineage>
        <taxon>Bacteria</taxon>
        <taxon>Bacillati</taxon>
        <taxon>Bacillota</taxon>
        <taxon>Bacilli</taxon>
        <taxon>Bacillales</taxon>
        <taxon>Anoxybacillaceae</taxon>
        <taxon>Geobacillus</taxon>
    </lineage>
</organism>
<reference evidence="1 2" key="1">
    <citation type="journal article" date="2014" name="Genome Announc.">
        <title>Draft Genome Sequence of Geobacillus thermopakistaniensis Strain MAS1.</title>
        <authorList>
            <person name="Siddiqui M.A."/>
            <person name="Rashid N."/>
            <person name="Ayyampalayam S."/>
            <person name="Whitman W.B."/>
        </authorList>
    </citation>
    <scope>NUCLEOTIDE SEQUENCE [LARGE SCALE GENOMIC DNA]</scope>
    <source>
        <strain evidence="1 2">MAS1</strain>
    </source>
</reference>
<evidence type="ECO:0000313" key="1">
    <source>
        <dbReference type="EMBL" id="ESU71410.1"/>
    </source>
</evidence>
<dbReference type="AlphaFoldDB" id="A0A7U9P5L0"/>
<dbReference type="EMBL" id="AYSF01000067">
    <property type="protein sequence ID" value="ESU71410.1"/>
    <property type="molecule type" value="Genomic_DNA"/>
</dbReference>
<protein>
    <submittedName>
        <fullName evidence="1">Uncharacterized protein</fullName>
    </submittedName>
</protein>
<gene>
    <name evidence="1" type="ORF">T260_13475</name>
</gene>
<keyword evidence="2" id="KW-1185">Reference proteome</keyword>
<evidence type="ECO:0000313" key="2">
    <source>
        <dbReference type="Proteomes" id="UP000018339"/>
    </source>
</evidence>
<name>A0A7U9P5L0_GEOTM</name>
<dbReference type="Proteomes" id="UP000018339">
    <property type="component" value="Unassembled WGS sequence"/>
</dbReference>
<accession>A0A7U9P5L0</accession>